<protein>
    <submittedName>
        <fullName evidence="2">TlpA family protein disulfide reductase</fullName>
    </submittedName>
</protein>
<organism evidence="2 3">
    <name type="scientific">Polyangium spumosum</name>
    <dbReference type="NCBI Taxonomy" id="889282"/>
    <lineage>
        <taxon>Bacteria</taxon>
        <taxon>Pseudomonadati</taxon>
        <taxon>Myxococcota</taxon>
        <taxon>Polyangia</taxon>
        <taxon>Polyangiales</taxon>
        <taxon>Polyangiaceae</taxon>
        <taxon>Polyangium</taxon>
    </lineage>
</organism>
<evidence type="ECO:0000313" key="3">
    <source>
        <dbReference type="Proteomes" id="UP000440224"/>
    </source>
</evidence>
<keyword evidence="1" id="KW-0732">Signal</keyword>
<gene>
    <name evidence="2" type="ORF">GF068_31630</name>
</gene>
<dbReference type="EMBL" id="WJIE01000011">
    <property type="protein sequence ID" value="MRG96441.1"/>
    <property type="molecule type" value="Genomic_DNA"/>
</dbReference>
<dbReference type="OrthoDB" id="5515312at2"/>
<dbReference type="SUPFAM" id="SSF52833">
    <property type="entry name" value="Thioredoxin-like"/>
    <property type="match status" value="1"/>
</dbReference>
<dbReference type="InterPro" id="IPR036249">
    <property type="entry name" value="Thioredoxin-like_sf"/>
</dbReference>
<evidence type="ECO:0000313" key="2">
    <source>
        <dbReference type="EMBL" id="MRG96441.1"/>
    </source>
</evidence>
<name>A0A6N7Q6E1_9BACT</name>
<dbReference type="Gene3D" id="3.40.30.10">
    <property type="entry name" value="Glutaredoxin"/>
    <property type="match status" value="1"/>
</dbReference>
<proteinExistence type="predicted"/>
<comment type="caution">
    <text evidence="2">The sequence shown here is derived from an EMBL/GenBank/DDBJ whole genome shotgun (WGS) entry which is preliminary data.</text>
</comment>
<dbReference type="RefSeq" id="WP_153823239.1">
    <property type="nucleotide sequence ID" value="NZ_WJIE01000011.1"/>
</dbReference>
<dbReference type="Proteomes" id="UP000440224">
    <property type="component" value="Unassembled WGS sequence"/>
</dbReference>
<accession>A0A6N7Q6E1</accession>
<feature type="signal peptide" evidence="1">
    <location>
        <begin position="1"/>
        <end position="21"/>
    </location>
</feature>
<sequence length="188" mass="19828">MTRVSRALPLLLLLAAPSACSSAPAPDAPTRSVTRGPRIAFSYETIDGEALSTNTVAGRFTVIAFVATYDDSSHAQARFLSTLVKRHVPRINAGLVVLEPPHHKLLVESFAHVVDPPYPVAMADEATIAGAGPFQGLHHVPSVVVLDPEGREAFRHLGLASADALGAALRALQQGKMPEAQKPASSED</sequence>
<reference evidence="2 3" key="1">
    <citation type="submission" date="2019-10" db="EMBL/GenBank/DDBJ databases">
        <title>A soil myxobacterium in the family Polyangiaceae.</title>
        <authorList>
            <person name="Li Y."/>
            <person name="Wang J."/>
        </authorList>
    </citation>
    <scope>NUCLEOTIDE SEQUENCE [LARGE SCALE GENOMIC DNA]</scope>
    <source>
        <strain evidence="2 3">DSM 14734</strain>
    </source>
</reference>
<evidence type="ECO:0000256" key="1">
    <source>
        <dbReference type="SAM" id="SignalP"/>
    </source>
</evidence>
<keyword evidence="3" id="KW-1185">Reference proteome</keyword>
<dbReference type="AlphaFoldDB" id="A0A6N7Q6E1"/>
<feature type="chain" id="PRO_5026887222" evidence="1">
    <location>
        <begin position="22"/>
        <end position="188"/>
    </location>
</feature>